<dbReference type="GeneID" id="303367017"/>
<dbReference type="GO" id="GO:0043565">
    <property type="term" value="F:sequence-specific DNA binding"/>
    <property type="evidence" value="ECO:0007669"/>
    <property type="project" value="InterPro"/>
</dbReference>
<evidence type="ECO:0000313" key="5">
    <source>
        <dbReference type="EMBL" id="SJZ62029.1"/>
    </source>
</evidence>
<evidence type="ECO:0000256" key="2">
    <source>
        <dbReference type="ARBA" id="ARBA00023125"/>
    </source>
</evidence>
<dbReference type="PANTHER" id="PTHR43280">
    <property type="entry name" value="ARAC-FAMILY TRANSCRIPTIONAL REGULATOR"/>
    <property type="match status" value="1"/>
</dbReference>
<reference evidence="5 6" key="1">
    <citation type="submission" date="2017-02" db="EMBL/GenBank/DDBJ databases">
        <authorList>
            <person name="Peterson S.W."/>
        </authorList>
    </citation>
    <scope>NUCLEOTIDE SEQUENCE [LARGE SCALE GENOMIC DNA]</scope>
    <source>
        <strain evidence="5 6">ATCC BAA-909</strain>
    </source>
</reference>
<protein>
    <submittedName>
        <fullName evidence="5">AraC-type DNA-binding protein</fullName>
    </submittedName>
</protein>
<keyword evidence="2 5" id="KW-0238">DNA-binding</keyword>
<dbReference type="InterPro" id="IPR009057">
    <property type="entry name" value="Homeodomain-like_sf"/>
</dbReference>
<dbReference type="PRINTS" id="PR00032">
    <property type="entry name" value="HTHARAC"/>
</dbReference>
<dbReference type="Gene3D" id="2.60.120.10">
    <property type="entry name" value="Jelly Rolls"/>
    <property type="match status" value="1"/>
</dbReference>
<dbReference type="SUPFAM" id="SSF46689">
    <property type="entry name" value="Homeodomain-like"/>
    <property type="match status" value="2"/>
</dbReference>
<dbReference type="InterPro" id="IPR020449">
    <property type="entry name" value="Tscrpt_reg_AraC-type_HTH"/>
</dbReference>
<dbReference type="InterPro" id="IPR014710">
    <property type="entry name" value="RmlC-like_jellyroll"/>
</dbReference>
<keyword evidence="3" id="KW-0804">Transcription</keyword>
<dbReference type="Proteomes" id="UP000190395">
    <property type="component" value="Unassembled WGS sequence"/>
</dbReference>
<dbReference type="PROSITE" id="PS01124">
    <property type="entry name" value="HTH_ARAC_FAMILY_2"/>
    <property type="match status" value="1"/>
</dbReference>
<dbReference type="InterPro" id="IPR018062">
    <property type="entry name" value="HTH_AraC-typ_CS"/>
</dbReference>
<evidence type="ECO:0000259" key="4">
    <source>
        <dbReference type="PROSITE" id="PS01124"/>
    </source>
</evidence>
<dbReference type="AlphaFoldDB" id="A0A1T4M4U7"/>
<dbReference type="Pfam" id="PF12833">
    <property type="entry name" value="HTH_18"/>
    <property type="match status" value="1"/>
</dbReference>
<dbReference type="PANTHER" id="PTHR43280:SF28">
    <property type="entry name" value="HTH-TYPE TRANSCRIPTIONAL ACTIVATOR RHAS"/>
    <property type="match status" value="1"/>
</dbReference>
<dbReference type="SMART" id="SM00342">
    <property type="entry name" value="HTH_ARAC"/>
    <property type="match status" value="1"/>
</dbReference>
<dbReference type="Pfam" id="PF02311">
    <property type="entry name" value="AraC_binding"/>
    <property type="match status" value="1"/>
</dbReference>
<dbReference type="Gene3D" id="1.10.10.60">
    <property type="entry name" value="Homeodomain-like"/>
    <property type="match status" value="2"/>
</dbReference>
<dbReference type="InterPro" id="IPR018060">
    <property type="entry name" value="HTH_AraC"/>
</dbReference>
<dbReference type="PROSITE" id="PS00041">
    <property type="entry name" value="HTH_ARAC_FAMILY_1"/>
    <property type="match status" value="1"/>
</dbReference>
<name>A0A1T4M4U7_9SPIR</name>
<evidence type="ECO:0000256" key="1">
    <source>
        <dbReference type="ARBA" id="ARBA00023015"/>
    </source>
</evidence>
<keyword evidence="6" id="KW-1185">Reference proteome</keyword>
<dbReference type="InterPro" id="IPR003313">
    <property type="entry name" value="AraC-bd"/>
</dbReference>
<sequence length="287" mass="33288">MNQKVFDNARNGFYRDTVKDFDIVFKDKEVSMGSSHYHPYFEICCVKKGQCRIFVDHNLFFVNEGEIVILPPSTLHRNQYEKEMPAERVNLSFTREFVEPFLRPLMPNFLEKTLVLGKMSFSGKERREFFYVLDLLLKEKERNDFYSGLNIHGLILTLFAMIGRNGNNIKNEELIDQTTAAVQESAKFIFENYAQKITLDEAAGIAGMCSTYFSRKFIEVTGYGFKEYLTNVRIKRSQEMLTTGKLTVTQIAFACGFTDANYFGDAFRKCTGCSPREFRKKYNLAKK</sequence>
<gene>
    <name evidence="5" type="ORF">SAMN02745152_00756</name>
</gene>
<dbReference type="RefSeq" id="WP_078930510.1">
    <property type="nucleotide sequence ID" value="NZ_CAMCOW010000034.1"/>
</dbReference>
<evidence type="ECO:0000256" key="3">
    <source>
        <dbReference type="ARBA" id="ARBA00023163"/>
    </source>
</evidence>
<evidence type="ECO:0000313" key="6">
    <source>
        <dbReference type="Proteomes" id="UP000190395"/>
    </source>
</evidence>
<dbReference type="EMBL" id="FUXC01000003">
    <property type="protein sequence ID" value="SJZ62029.1"/>
    <property type="molecule type" value="Genomic_DNA"/>
</dbReference>
<proteinExistence type="predicted"/>
<dbReference type="STRING" id="225004.SAMN02745152_00756"/>
<feature type="domain" description="HTH araC/xylS-type" evidence="4">
    <location>
        <begin position="183"/>
        <end position="281"/>
    </location>
</feature>
<dbReference type="InterPro" id="IPR037923">
    <property type="entry name" value="HTH-like"/>
</dbReference>
<dbReference type="SUPFAM" id="SSF51215">
    <property type="entry name" value="Regulatory protein AraC"/>
    <property type="match status" value="1"/>
</dbReference>
<dbReference type="OrthoDB" id="359371at2"/>
<organism evidence="5 6">
    <name type="scientific">Treponema berlinense</name>
    <dbReference type="NCBI Taxonomy" id="225004"/>
    <lineage>
        <taxon>Bacteria</taxon>
        <taxon>Pseudomonadati</taxon>
        <taxon>Spirochaetota</taxon>
        <taxon>Spirochaetia</taxon>
        <taxon>Spirochaetales</taxon>
        <taxon>Treponemataceae</taxon>
        <taxon>Treponema</taxon>
    </lineage>
</organism>
<accession>A0A1T4M4U7</accession>
<keyword evidence="1" id="KW-0805">Transcription regulation</keyword>
<dbReference type="GO" id="GO:0003700">
    <property type="term" value="F:DNA-binding transcription factor activity"/>
    <property type="evidence" value="ECO:0007669"/>
    <property type="project" value="InterPro"/>
</dbReference>